<reference evidence="4 5" key="1">
    <citation type="journal article" date="2018" name="G3 (Bethesda)">
        <title>Phylogenetic and Phylogenomic Definition of Rhizopus Species.</title>
        <authorList>
            <person name="Gryganskyi A.P."/>
            <person name="Golan J."/>
            <person name="Dolatabadi S."/>
            <person name="Mondo S."/>
            <person name="Robb S."/>
            <person name="Idnurm A."/>
            <person name="Muszewska A."/>
            <person name="Steczkiewicz K."/>
            <person name="Masonjones S."/>
            <person name="Liao H.L."/>
            <person name="Gajdeczka M.T."/>
            <person name="Anike F."/>
            <person name="Vuek A."/>
            <person name="Anishchenko I.M."/>
            <person name="Voigt K."/>
            <person name="de Hoog G.S."/>
            <person name="Smith M.E."/>
            <person name="Heitman J."/>
            <person name="Vilgalys R."/>
            <person name="Stajich J.E."/>
        </authorList>
    </citation>
    <scope>NUCLEOTIDE SEQUENCE [LARGE SCALE GENOMIC DNA]</scope>
    <source>
        <strain evidence="4 5">CBS 357.93</strain>
    </source>
</reference>
<keyword evidence="5" id="KW-1185">Reference proteome</keyword>
<feature type="domain" description="Isopropylmalate dehydrogenase-like" evidence="3">
    <location>
        <begin position="1"/>
        <end position="56"/>
    </location>
</feature>
<dbReference type="Gene3D" id="3.40.718.10">
    <property type="entry name" value="Isopropylmalate Dehydrogenase"/>
    <property type="match status" value="1"/>
</dbReference>
<protein>
    <submittedName>
        <fullName evidence="4">NAD-dependent isocitrate dehydrogenase</fullName>
    </submittedName>
</protein>
<evidence type="ECO:0000313" key="4">
    <source>
        <dbReference type="EMBL" id="RCH82215.1"/>
    </source>
</evidence>
<comment type="caution">
    <text evidence="4">The sequence shown here is derived from an EMBL/GenBank/DDBJ whole genome shotgun (WGS) entry which is preliminary data.</text>
</comment>
<dbReference type="GO" id="GO:0006099">
    <property type="term" value="P:tricarboxylic acid cycle"/>
    <property type="evidence" value="ECO:0007669"/>
    <property type="project" value="TreeGrafter"/>
</dbReference>
<dbReference type="STRING" id="86630.A0A367IWX7"/>
<dbReference type="Proteomes" id="UP000252139">
    <property type="component" value="Unassembled WGS sequence"/>
</dbReference>
<proteinExistence type="inferred from homology"/>
<dbReference type="EMBL" id="PJQL01003103">
    <property type="protein sequence ID" value="RCH82215.1"/>
    <property type="molecule type" value="Genomic_DNA"/>
</dbReference>
<organism evidence="4 5">
    <name type="scientific">Rhizopus azygosporus</name>
    <name type="common">Rhizopus microsporus var. azygosporus</name>
    <dbReference type="NCBI Taxonomy" id="86630"/>
    <lineage>
        <taxon>Eukaryota</taxon>
        <taxon>Fungi</taxon>
        <taxon>Fungi incertae sedis</taxon>
        <taxon>Mucoromycota</taxon>
        <taxon>Mucoromycotina</taxon>
        <taxon>Mucoromycetes</taxon>
        <taxon>Mucorales</taxon>
        <taxon>Mucorineae</taxon>
        <taxon>Rhizopodaceae</taxon>
        <taxon>Rhizopus</taxon>
    </lineage>
</organism>
<comment type="similarity">
    <text evidence="1">Belongs to the isocitrate and isopropylmalate dehydrogenases family.</text>
</comment>
<dbReference type="GO" id="GO:0005739">
    <property type="term" value="C:mitochondrion"/>
    <property type="evidence" value="ECO:0007669"/>
    <property type="project" value="TreeGrafter"/>
</dbReference>
<dbReference type="SUPFAM" id="SSF53659">
    <property type="entry name" value="Isocitrate/Isopropylmalate dehydrogenase-like"/>
    <property type="match status" value="1"/>
</dbReference>
<name>A0A367IWX7_RHIAZ</name>
<dbReference type="PANTHER" id="PTHR11835:SF34">
    <property type="entry name" value="ISOCITRATE DEHYDROGENASE [NAD] SUBUNIT ALPHA, MITOCHONDRIAL"/>
    <property type="match status" value="1"/>
</dbReference>
<evidence type="ECO:0000256" key="2">
    <source>
        <dbReference type="ARBA" id="ARBA00023002"/>
    </source>
</evidence>
<accession>A0A367IWX7</accession>
<evidence type="ECO:0000259" key="3">
    <source>
        <dbReference type="Pfam" id="PF00180"/>
    </source>
</evidence>
<dbReference type="Pfam" id="PF00180">
    <property type="entry name" value="Iso_dh"/>
    <property type="match status" value="1"/>
</dbReference>
<feature type="non-terminal residue" evidence="4">
    <location>
        <position position="1"/>
    </location>
</feature>
<dbReference type="InterPro" id="IPR024084">
    <property type="entry name" value="IsoPropMal-DH-like_dom"/>
</dbReference>
<evidence type="ECO:0000313" key="5">
    <source>
        <dbReference type="Proteomes" id="UP000252139"/>
    </source>
</evidence>
<gene>
    <name evidence="4" type="primary">IDH2_1</name>
    <name evidence="4" type="ORF">CU097_007155</name>
</gene>
<dbReference type="AlphaFoldDB" id="A0A367IWX7"/>
<keyword evidence="2" id="KW-0560">Oxidoreductase</keyword>
<dbReference type="GO" id="GO:0006102">
    <property type="term" value="P:isocitrate metabolic process"/>
    <property type="evidence" value="ECO:0007669"/>
    <property type="project" value="TreeGrafter"/>
</dbReference>
<sequence length="64" mass="6931">ANPTALLLSGIMMLKHMRLYDQASNIEQAVFKTLAEGKSLTADLGGRASNSEYTKSVIGNLKFD</sequence>
<dbReference type="OrthoDB" id="419183at2759"/>
<dbReference type="PANTHER" id="PTHR11835">
    <property type="entry name" value="DECARBOXYLATING DEHYDROGENASES-ISOCITRATE, ISOPROPYLMALATE, TARTRATE"/>
    <property type="match status" value="1"/>
</dbReference>
<dbReference type="GO" id="GO:0004449">
    <property type="term" value="F:isocitrate dehydrogenase (NAD+) activity"/>
    <property type="evidence" value="ECO:0007669"/>
    <property type="project" value="TreeGrafter"/>
</dbReference>
<evidence type="ECO:0000256" key="1">
    <source>
        <dbReference type="ARBA" id="ARBA00007769"/>
    </source>
</evidence>